<dbReference type="Proteomes" id="UP001642900">
    <property type="component" value="Unassembled WGS sequence"/>
</dbReference>
<comment type="subcellular location">
    <subcellularLocation>
        <location evidence="1 7">Cell membrane</location>
        <topology evidence="1 7">Multi-pass membrane protein</topology>
    </subcellularLocation>
</comment>
<evidence type="ECO:0000256" key="5">
    <source>
        <dbReference type="ARBA" id="ARBA00022989"/>
    </source>
</evidence>
<dbReference type="PANTHER" id="PTHR30151">
    <property type="entry name" value="ALKANE SULFONATE ABC TRANSPORTER-RELATED, MEMBRANE SUBUNIT"/>
    <property type="match status" value="1"/>
</dbReference>
<dbReference type="EMBL" id="JAAKZF010000032">
    <property type="protein sequence ID" value="NGO53460.1"/>
    <property type="molecule type" value="Genomic_DNA"/>
</dbReference>
<dbReference type="InterPro" id="IPR035906">
    <property type="entry name" value="MetI-like_sf"/>
</dbReference>
<feature type="transmembrane region" description="Helical" evidence="7">
    <location>
        <begin position="59"/>
        <end position="82"/>
    </location>
</feature>
<keyword evidence="10" id="KW-1185">Reference proteome</keyword>
<dbReference type="PROSITE" id="PS50928">
    <property type="entry name" value="ABC_TM1"/>
    <property type="match status" value="1"/>
</dbReference>
<sequence>MVSHRRLAELVLVPLTLLFMWELAVGFVWTDFRFLPQPSDVLRAFLDVQLLADIALDGLHTLACALVGWAIALVFGGAIGVGQGLSRVFSLFVGTSIEILRPLPAVAFVPVAVLLFGFTIYTEIVVIVYACLWPVIVNTAAGVRGIEPRLLEVACVMHLRPLERTTKVILPAILPSAFVGARISLGLALIVAVIVEMVGNPAGLGWGLIAAQEALRPEIMFAYLMTIGILGVLANTVLTSLVRGFFPGMRELGR</sequence>
<dbReference type="PANTHER" id="PTHR30151:SF0">
    <property type="entry name" value="ABC TRANSPORTER PERMEASE PROTEIN MJ0413-RELATED"/>
    <property type="match status" value="1"/>
</dbReference>
<keyword evidence="3" id="KW-1003">Cell membrane</keyword>
<dbReference type="GO" id="GO:0055085">
    <property type="term" value="P:transmembrane transport"/>
    <property type="evidence" value="ECO:0007669"/>
    <property type="project" value="InterPro"/>
</dbReference>
<dbReference type="InterPro" id="IPR000515">
    <property type="entry name" value="MetI-like"/>
</dbReference>
<evidence type="ECO:0000256" key="1">
    <source>
        <dbReference type="ARBA" id="ARBA00004651"/>
    </source>
</evidence>
<dbReference type="Pfam" id="PF00528">
    <property type="entry name" value="BPD_transp_1"/>
    <property type="match status" value="1"/>
</dbReference>
<evidence type="ECO:0000313" key="9">
    <source>
        <dbReference type="EMBL" id="NGO53460.1"/>
    </source>
</evidence>
<dbReference type="GO" id="GO:0005886">
    <property type="term" value="C:plasma membrane"/>
    <property type="evidence" value="ECO:0007669"/>
    <property type="project" value="UniProtKB-SubCell"/>
</dbReference>
<dbReference type="AlphaFoldDB" id="A0A6G4WH58"/>
<evidence type="ECO:0000256" key="3">
    <source>
        <dbReference type="ARBA" id="ARBA00022475"/>
    </source>
</evidence>
<keyword evidence="2 7" id="KW-0813">Transport</keyword>
<feature type="transmembrane region" description="Helical" evidence="7">
    <location>
        <begin position="221"/>
        <end position="246"/>
    </location>
</feature>
<feature type="transmembrane region" description="Helical" evidence="7">
    <location>
        <begin position="7"/>
        <end position="29"/>
    </location>
</feature>
<evidence type="ECO:0000256" key="4">
    <source>
        <dbReference type="ARBA" id="ARBA00022692"/>
    </source>
</evidence>
<proteinExistence type="inferred from homology"/>
<comment type="similarity">
    <text evidence="7">Belongs to the binding-protein-dependent transport system permease family.</text>
</comment>
<evidence type="ECO:0000256" key="7">
    <source>
        <dbReference type="RuleBase" id="RU363032"/>
    </source>
</evidence>
<name>A0A6G4WH58_9HYPH</name>
<dbReference type="RefSeq" id="WP_165030854.1">
    <property type="nucleotide sequence ID" value="NZ_JAAKZF010000032.1"/>
</dbReference>
<accession>A0A6G4WH58</accession>
<dbReference type="SUPFAM" id="SSF161098">
    <property type="entry name" value="MetI-like"/>
    <property type="match status" value="1"/>
</dbReference>
<dbReference type="Gene3D" id="1.10.3720.10">
    <property type="entry name" value="MetI-like"/>
    <property type="match status" value="1"/>
</dbReference>
<evidence type="ECO:0000256" key="6">
    <source>
        <dbReference type="ARBA" id="ARBA00023136"/>
    </source>
</evidence>
<reference evidence="9 10" key="1">
    <citation type="submission" date="2020-02" db="EMBL/GenBank/DDBJ databases">
        <title>Genome sequence of strain CCNWXJ40-4.</title>
        <authorList>
            <person name="Gao J."/>
            <person name="Sun J."/>
        </authorList>
    </citation>
    <scope>NUCLEOTIDE SEQUENCE [LARGE SCALE GENOMIC DNA]</scope>
    <source>
        <strain evidence="9 10">CCNWXJ 40-4</strain>
    </source>
</reference>
<evidence type="ECO:0000256" key="2">
    <source>
        <dbReference type="ARBA" id="ARBA00022448"/>
    </source>
</evidence>
<keyword evidence="6 7" id="KW-0472">Membrane</keyword>
<protein>
    <submittedName>
        <fullName evidence="9">ABC transporter permease</fullName>
    </submittedName>
</protein>
<keyword evidence="5 7" id="KW-1133">Transmembrane helix</keyword>
<feature type="domain" description="ABC transmembrane type-1" evidence="8">
    <location>
        <begin position="58"/>
        <end position="242"/>
    </location>
</feature>
<comment type="caution">
    <text evidence="9">The sequence shown here is derived from an EMBL/GenBank/DDBJ whole genome shotgun (WGS) entry which is preliminary data.</text>
</comment>
<evidence type="ECO:0000313" key="10">
    <source>
        <dbReference type="Proteomes" id="UP001642900"/>
    </source>
</evidence>
<organism evidence="9 10">
    <name type="scientific">Allomesorhizobium camelthorni</name>
    <dbReference type="NCBI Taxonomy" id="475069"/>
    <lineage>
        <taxon>Bacteria</taxon>
        <taxon>Pseudomonadati</taxon>
        <taxon>Pseudomonadota</taxon>
        <taxon>Alphaproteobacteria</taxon>
        <taxon>Hyphomicrobiales</taxon>
        <taxon>Phyllobacteriaceae</taxon>
        <taxon>Allomesorhizobium</taxon>
    </lineage>
</organism>
<keyword evidence="4 7" id="KW-0812">Transmembrane</keyword>
<dbReference type="CDD" id="cd06261">
    <property type="entry name" value="TM_PBP2"/>
    <property type="match status" value="1"/>
</dbReference>
<gene>
    <name evidence="9" type="ORF">G6N73_20230</name>
</gene>
<evidence type="ECO:0000259" key="8">
    <source>
        <dbReference type="PROSITE" id="PS50928"/>
    </source>
</evidence>